<keyword evidence="2" id="KW-1185">Reference proteome</keyword>
<sequence>MKYVVGYSLPYFHHVQVGIEADSPDHAIERAQALFDTSEIWDDTPEHPLLRDDFDEDVDAGAALVFGIEDTFSIEHDFPVPDSSVKRLRSDAKARAAARALVAAYQHGEANGGSIDWSDLDAAYELALASQG</sequence>
<reference evidence="1 2" key="1">
    <citation type="submission" date="2013-10" db="EMBL/GenBank/DDBJ databases">
        <title>Salinisphaera japonica YTM-1 Genome Sequencing.</title>
        <authorList>
            <person name="Lai Q."/>
            <person name="Li C."/>
            <person name="Shao Z."/>
        </authorList>
    </citation>
    <scope>NUCLEOTIDE SEQUENCE [LARGE SCALE GENOMIC DNA]</scope>
    <source>
        <strain evidence="1 2">YTM-1</strain>
    </source>
</reference>
<dbReference type="OrthoDB" id="5796257at2"/>
<evidence type="ECO:0000313" key="2">
    <source>
        <dbReference type="Proteomes" id="UP000285310"/>
    </source>
</evidence>
<dbReference type="Proteomes" id="UP000285310">
    <property type="component" value="Unassembled WGS sequence"/>
</dbReference>
<dbReference type="InParanoid" id="A0A423PF33"/>
<dbReference type="RefSeq" id="WP_123659400.1">
    <property type="nucleotide sequence ID" value="NZ_AYKG01000068.1"/>
</dbReference>
<dbReference type="EMBL" id="AYKG01000068">
    <property type="protein sequence ID" value="ROO24133.1"/>
    <property type="molecule type" value="Genomic_DNA"/>
</dbReference>
<accession>A0A423PF33</accession>
<comment type="caution">
    <text evidence="1">The sequence shown here is derived from an EMBL/GenBank/DDBJ whole genome shotgun (WGS) entry which is preliminary data.</text>
</comment>
<proteinExistence type="predicted"/>
<name>A0A423PF33_9GAMM</name>
<protein>
    <submittedName>
        <fullName evidence="1">Uncharacterized protein</fullName>
    </submittedName>
</protein>
<organism evidence="1 2">
    <name type="scientific">Salinisphaera japonica YTM-1</name>
    <dbReference type="NCBI Taxonomy" id="1209778"/>
    <lineage>
        <taxon>Bacteria</taxon>
        <taxon>Pseudomonadati</taxon>
        <taxon>Pseudomonadota</taxon>
        <taxon>Gammaproteobacteria</taxon>
        <taxon>Salinisphaerales</taxon>
        <taxon>Salinisphaeraceae</taxon>
        <taxon>Salinisphaera</taxon>
    </lineage>
</organism>
<gene>
    <name evidence="1" type="ORF">SAJA_14825</name>
</gene>
<evidence type="ECO:0000313" key="1">
    <source>
        <dbReference type="EMBL" id="ROO24133.1"/>
    </source>
</evidence>
<dbReference type="AlphaFoldDB" id="A0A423PF33"/>